<reference evidence="1 2" key="1">
    <citation type="submission" date="2011-08" db="EMBL/GenBank/DDBJ databases">
        <title>The genome of the obligate endobacterium of an arbuscular mycorrhizal fungus reveals an interphylum network of nutritional interactions.</title>
        <authorList>
            <person name="Ghignone S."/>
            <person name="Salvioli A."/>
            <person name="Anca I."/>
            <person name="Lumini E."/>
            <person name="Ortu G."/>
            <person name="Petiti L."/>
            <person name="Cruveiller S."/>
            <person name="Bianciotto V."/>
            <person name="Piffanelli P."/>
            <person name="Lanfranco L."/>
            <person name="Bonfante P."/>
        </authorList>
    </citation>
    <scope>NUCLEOTIDE SEQUENCE [LARGE SCALE GENOMIC DNA]</scope>
    <source>
        <strain evidence="1 2">BEG34</strain>
    </source>
</reference>
<protein>
    <submittedName>
        <fullName evidence="1">Uncharacterized protein</fullName>
    </submittedName>
</protein>
<accession>G2J9V9</accession>
<sequence>MMPLSNIPPYDEIYLGQDTAPMERVLDNLELFQNNPSRIPENISEAFKSWTIDEVQWTHDQAQWESAIQSAAQRVRFFNLARNPRILQSIPDVQTGSRLSTEIQASPIGRPNCQSGFIVMTEDGCNFYPDCSNPEHLTLPLLLARIGDTLKEVKEGILACVRVDGAPPSSFNLTQGDIDGTKEMTIGDFASQKIPLVSVKHLPDIFHYSELRHLTHIRLHGLLDLKDLPESLHQRNLPFLQEVEVHNCPSFEERDAEGREISLGDHVELIVHCDSELSPLLPEE</sequence>
<name>G2J9V9_9BURK</name>
<evidence type="ECO:0000313" key="2">
    <source>
        <dbReference type="Proteomes" id="UP000054051"/>
    </source>
</evidence>
<dbReference type="Proteomes" id="UP000054051">
    <property type="component" value="Unassembled WGS sequence"/>
</dbReference>
<dbReference type="STRING" id="1070319.CAGGBEG34_260004"/>
<gene>
    <name evidence="1" type="ORF">CAGGBEG34_260004</name>
</gene>
<dbReference type="AlphaFoldDB" id="G2J9V9"/>
<organism evidence="1 2">
    <name type="scientific">Candidatus Glomeribacter gigasporarum BEG34</name>
    <dbReference type="NCBI Taxonomy" id="1070319"/>
    <lineage>
        <taxon>Bacteria</taxon>
        <taxon>Pseudomonadati</taxon>
        <taxon>Pseudomonadota</taxon>
        <taxon>Betaproteobacteria</taxon>
        <taxon>Burkholderiales</taxon>
        <taxon>Burkholderiaceae</taxon>
        <taxon>Candidatus Glomeribacter</taxon>
    </lineage>
</organism>
<keyword evidence="2" id="KW-1185">Reference proteome</keyword>
<evidence type="ECO:0000313" key="1">
    <source>
        <dbReference type="EMBL" id="CCD29556.1"/>
    </source>
</evidence>
<dbReference type="EMBL" id="CAFB01000043">
    <property type="protein sequence ID" value="CCD29556.1"/>
    <property type="molecule type" value="Genomic_DNA"/>
</dbReference>
<comment type="caution">
    <text evidence="1">The sequence shown here is derived from an EMBL/GenBank/DDBJ whole genome shotgun (WGS) entry which is preliminary data.</text>
</comment>
<proteinExistence type="predicted"/>
<dbReference type="RefSeq" id="WP_006682738.1">
    <property type="nucleotide sequence ID" value="NZ_CAFB01000043.1"/>
</dbReference>